<evidence type="ECO:0000259" key="6">
    <source>
        <dbReference type="PROSITE" id="PS50850"/>
    </source>
</evidence>
<keyword evidence="8" id="KW-1185">Reference proteome</keyword>
<sequence>MSDTNSIPAKIPAHKESPVELPSDAEKNVSLGVQNIEAVTQVWTKSALVTALIFIWLIYFVEGLLTSTQGALIPYVISDYASHSLIPTVSIISTILGGVTNFTIAKILDVFGRPTGFNVSLLIATLGLIMLAACSSVELYAAALVFYTVGNTGVQYTLSILIADTTSLRNRGLIQTLASIPYIITCWLGGPVSSAFLAGSGWPWAFGMFSILVPVISLPLVVMLFLGYTKAVKQNLASAPGINRGVWQSVYYYCTEFDVLGVILLSGGAALFLLPFNLYSLQTMGWASPMIICMLVIGVALLVLFVLWERFFAATTFMPYSLLSDRTIIGSCLLSATLFFSYSCWVSYFPSFLQVVNELSITEASYVLNGNTVGSTIFALVAGLAIRYTGHFKLVTLFINVPLAVIGTGLMIYFSRPHQNVGYLVMCMLLNAFGTGFMTVSDEIAALSVVPHQQIAATVAILGFFGNIGAAIGLAVAGAIWQNVFPLRLATYLPSDELSNLAAIYADITQQLSYEPGSQTRLAIQRAYGDAQSAILVAATSVWAVGIVAVVMWKNVDVRSIIQTKGQVI</sequence>
<feature type="transmembrane region" description="Helical" evidence="5">
    <location>
        <begin position="250"/>
        <end position="274"/>
    </location>
</feature>
<dbReference type="EMBL" id="CAJPDQ010000003">
    <property type="protein sequence ID" value="CAF9906669.1"/>
    <property type="molecule type" value="Genomic_DNA"/>
</dbReference>
<feature type="transmembrane region" description="Helical" evidence="5">
    <location>
        <begin position="173"/>
        <end position="198"/>
    </location>
</feature>
<dbReference type="Proteomes" id="UP000664169">
    <property type="component" value="Unassembled WGS sequence"/>
</dbReference>
<dbReference type="Pfam" id="PF07690">
    <property type="entry name" value="MFS_1"/>
    <property type="match status" value="1"/>
</dbReference>
<dbReference type="PROSITE" id="PS50850">
    <property type="entry name" value="MFS"/>
    <property type="match status" value="1"/>
</dbReference>
<evidence type="ECO:0000256" key="5">
    <source>
        <dbReference type="SAM" id="Phobius"/>
    </source>
</evidence>
<feature type="transmembrane region" description="Helical" evidence="5">
    <location>
        <begin position="421"/>
        <end position="440"/>
    </location>
</feature>
<dbReference type="GO" id="GO:0022857">
    <property type="term" value="F:transmembrane transporter activity"/>
    <property type="evidence" value="ECO:0007669"/>
    <property type="project" value="InterPro"/>
</dbReference>
<comment type="caution">
    <text evidence="7">The sequence shown here is derived from an EMBL/GenBank/DDBJ whole genome shotgun (WGS) entry which is preliminary data.</text>
</comment>
<feature type="transmembrane region" description="Helical" evidence="5">
    <location>
        <begin position="47"/>
        <end position="65"/>
    </location>
</feature>
<feature type="transmembrane region" description="Helical" evidence="5">
    <location>
        <begin position="286"/>
        <end position="308"/>
    </location>
</feature>
<keyword evidence="2 5" id="KW-0812">Transmembrane</keyword>
<feature type="transmembrane region" description="Helical" evidence="5">
    <location>
        <begin position="461"/>
        <end position="481"/>
    </location>
</feature>
<feature type="transmembrane region" description="Helical" evidence="5">
    <location>
        <begin position="204"/>
        <end position="229"/>
    </location>
</feature>
<feature type="transmembrane region" description="Helical" evidence="5">
    <location>
        <begin position="394"/>
        <end position="415"/>
    </location>
</feature>
<feature type="domain" description="Major facilitator superfamily (MFS) profile" evidence="6">
    <location>
        <begin position="51"/>
        <end position="556"/>
    </location>
</feature>
<dbReference type="AlphaFoldDB" id="A0A8H3IAR8"/>
<dbReference type="SUPFAM" id="SSF103473">
    <property type="entry name" value="MFS general substrate transporter"/>
    <property type="match status" value="2"/>
</dbReference>
<gene>
    <name evidence="7" type="ORF">GOMPHAMPRED_004854</name>
</gene>
<feature type="transmembrane region" description="Helical" evidence="5">
    <location>
        <begin position="368"/>
        <end position="387"/>
    </location>
</feature>
<protein>
    <recommendedName>
        <fullName evidence="6">Major facilitator superfamily (MFS) profile domain-containing protein</fullName>
    </recommendedName>
</protein>
<keyword evidence="3 5" id="KW-1133">Transmembrane helix</keyword>
<evidence type="ECO:0000256" key="3">
    <source>
        <dbReference type="ARBA" id="ARBA00022989"/>
    </source>
</evidence>
<feature type="transmembrane region" description="Helical" evidence="5">
    <location>
        <begin position="85"/>
        <end position="104"/>
    </location>
</feature>
<keyword evidence="4 5" id="KW-0472">Membrane</keyword>
<dbReference type="PANTHER" id="PTHR23501">
    <property type="entry name" value="MAJOR FACILITATOR SUPERFAMILY"/>
    <property type="match status" value="1"/>
</dbReference>
<organism evidence="7 8">
    <name type="scientific">Gomphillus americanus</name>
    <dbReference type="NCBI Taxonomy" id="1940652"/>
    <lineage>
        <taxon>Eukaryota</taxon>
        <taxon>Fungi</taxon>
        <taxon>Dikarya</taxon>
        <taxon>Ascomycota</taxon>
        <taxon>Pezizomycotina</taxon>
        <taxon>Lecanoromycetes</taxon>
        <taxon>OSLEUM clade</taxon>
        <taxon>Ostropomycetidae</taxon>
        <taxon>Ostropales</taxon>
        <taxon>Graphidaceae</taxon>
        <taxon>Gomphilloideae</taxon>
        <taxon>Gomphillus</taxon>
    </lineage>
</organism>
<dbReference type="Gene3D" id="1.20.1250.20">
    <property type="entry name" value="MFS general substrate transporter like domains"/>
    <property type="match status" value="2"/>
</dbReference>
<proteinExistence type="predicted"/>
<evidence type="ECO:0000313" key="8">
    <source>
        <dbReference type="Proteomes" id="UP000664169"/>
    </source>
</evidence>
<dbReference type="InterPro" id="IPR011701">
    <property type="entry name" value="MFS"/>
</dbReference>
<dbReference type="PANTHER" id="PTHR23501:SF55">
    <property type="entry name" value="SIDEROPHORE IRON TRANSPORTER, PUTATIVE (AFU_ORTHOLOGUE AFUA_3G03440)-RELATED"/>
    <property type="match status" value="1"/>
</dbReference>
<reference evidence="7" key="1">
    <citation type="submission" date="2021-03" db="EMBL/GenBank/DDBJ databases">
        <authorList>
            <person name="Tagirdzhanova G."/>
        </authorList>
    </citation>
    <scope>NUCLEOTIDE SEQUENCE</scope>
</reference>
<evidence type="ECO:0000256" key="1">
    <source>
        <dbReference type="ARBA" id="ARBA00004141"/>
    </source>
</evidence>
<dbReference type="OrthoDB" id="4078873at2759"/>
<accession>A0A8H3IAR8</accession>
<evidence type="ECO:0000256" key="4">
    <source>
        <dbReference type="ARBA" id="ARBA00023136"/>
    </source>
</evidence>
<dbReference type="GO" id="GO:0005886">
    <property type="term" value="C:plasma membrane"/>
    <property type="evidence" value="ECO:0007669"/>
    <property type="project" value="TreeGrafter"/>
</dbReference>
<feature type="transmembrane region" description="Helical" evidence="5">
    <location>
        <begin position="116"/>
        <end position="133"/>
    </location>
</feature>
<dbReference type="InterPro" id="IPR020846">
    <property type="entry name" value="MFS_dom"/>
</dbReference>
<evidence type="ECO:0000313" key="7">
    <source>
        <dbReference type="EMBL" id="CAF9906669.1"/>
    </source>
</evidence>
<evidence type="ECO:0000256" key="2">
    <source>
        <dbReference type="ARBA" id="ARBA00022692"/>
    </source>
</evidence>
<name>A0A8H3IAR8_9LECA</name>
<feature type="transmembrane region" description="Helical" evidence="5">
    <location>
        <begin position="534"/>
        <end position="553"/>
    </location>
</feature>
<dbReference type="InterPro" id="IPR036259">
    <property type="entry name" value="MFS_trans_sf"/>
</dbReference>
<feature type="transmembrane region" description="Helical" evidence="5">
    <location>
        <begin position="328"/>
        <end position="348"/>
    </location>
</feature>
<feature type="transmembrane region" description="Helical" evidence="5">
    <location>
        <begin position="139"/>
        <end position="161"/>
    </location>
</feature>
<comment type="subcellular location">
    <subcellularLocation>
        <location evidence="1">Membrane</location>
        <topology evidence="1">Multi-pass membrane protein</topology>
    </subcellularLocation>
</comment>